<comment type="caution">
    <text evidence="1">The sequence shown here is derived from an EMBL/GenBank/DDBJ whole genome shotgun (WGS) entry which is preliminary data.</text>
</comment>
<dbReference type="Proteomes" id="UP000823388">
    <property type="component" value="Chromosome 5K"/>
</dbReference>
<evidence type="ECO:0000313" key="1">
    <source>
        <dbReference type="EMBL" id="KAG2601029.1"/>
    </source>
</evidence>
<organism evidence="1 2">
    <name type="scientific">Panicum virgatum</name>
    <name type="common">Blackwell switchgrass</name>
    <dbReference type="NCBI Taxonomy" id="38727"/>
    <lineage>
        <taxon>Eukaryota</taxon>
        <taxon>Viridiplantae</taxon>
        <taxon>Streptophyta</taxon>
        <taxon>Embryophyta</taxon>
        <taxon>Tracheophyta</taxon>
        <taxon>Spermatophyta</taxon>
        <taxon>Magnoliopsida</taxon>
        <taxon>Liliopsida</taxon>
        <taxon>Poales</taxon>
        <taxon>Poaceae</taxon>
        <taxon>PACMAD clade</taxon>
        <taxon>Panicoideae</taxon>
        <taxon>Panicodae</taxon>
        <taxon>Paniceae</taxon>
        <taxon>Panicinae</taxon>
        <taxon>Panicum</taxon>
        <taxon>Panicum sect. Hiantes</taxon>
    </lineage>
</organism>
<sequence>MKAAALSSRQPVFLSLAAGHGGTPRWIFFLPIVVGVAGTTERILYLQDIPDIPGELNRSDLSWVVARSPSVGLFLGVLVGAAFAGLGVELWSSGMVVEGGVWDRSNGADVCGYVSRISCSLPTLESALWFGTAAKLGCRQDLGKRNSSGQDLDVIFVFLKDLFARKDCTVSLL</sequence>
<gene>
    <name evidence="1" type="ORF">PVAP13_5KG565214</name>
</gene>
<dbReference type="EMBL" id="CM029045">
    <property type="protein sequence ID" value="KAG2601029.1"/>
    <property type="molecule type" value="Genomic_DNA"/>
</dbReference>
<protein>
    <submittedName>
        <fullName evidence="1">Uncharacterized protein</fullName>
    </submittedName>
</protein>
<keyword evidence="2" id="KW-1185">Reference proteome</keyword>
<proteinExistence type="predicted"/>
<name>A0A8T0SY75_PANVG</name>
<reference evidence="1" key="1">
    <citation type="submission" date="2020-05" db="EMBL/GenBank/DDBJ databases">
        <title>WGS assembly of Panicum virgatum.</title>
        <authorList>
            <person name="Lovell J.T."/>
            <person name="Jenkins J."/>
            <person name="Shu S."/>
            <person name="Juenger T.E."/>
            <person name="Schmutz J."/>
        </authorList>
    </citation>
    <scope>NUCLEOTIDE SEQUENCE</scope>
    <source>
        <strain evidence="1">AP13</strain>
    </source>
</reference>
<dbReference type="AlphaFoldDB" id="A0A8T0SY75"/>
<evidence type="ECO:0000313" key="2">
    <source>
        <dbReference type="Proteomes" id="UP000823388"/>
    </source>
</evidence>
<accession>A0A8T0SY75</accession>